<sequence length="306" mass="33538">METVQIISKLISPQFPSSHSNITNTSLPPFFASQSNYLIISLLLLPALAYLTYKDYSSFLSLGPGGTPYNFYGYLIITSLRILTLRNPRAPGLVPPELQNGGYLPSAGLPKRNSPRPKVIGIAPHRQTNQRPRKEIFDLLTQSMVNLANEHPERLRIATSCFEKHCPGLFSTKQVNMTCNGEIAHAHPSDGSLHMTLHPKDAKVIIEAGWGERHPLARGGWCTRFVPVGFLMIYAPRTEEEISVVMEIILAGVGWVSGERLDESNASHLNANEDPAIVECRSGGCHSSTNETGVVQDVANAVMEVA</sequence>
<proteinExistence type="predicted"/>
<reference evidence="2 3" key="1">
    <citation type="submission" date="2024-02" db="EMBL/GenBank/DDBJ databases">
        <title>Discinaceae phylogenomics.</title>
        <authorList>
            <person name="Dirks A.C."/>
            <person name="James T.Y."/>
        </authorList>
    </citation>
    <scope>NUCLEOTIDE SEQUENCE [LARGE SCALE GENOMIC DNA]</scope>
    <source>
        <strain evidence="2 3">ACD0624</strain>
    </source>
</reference>
<dbReference type="PANTHER" id="PTHR38695">
    <property type="entry name" value="AMINO ACID PERMEASE_ SLC12A DOMAIN-CONTAINING PROTEIN"/>
    <property type="match status" value="1"/>
</dbReference>
<dbReference type="Proteomes" id="UP001447188">
    <property type="component" value="Unassembled WGS sequence"/>
</dbReference>
<evidence type="ECO:0000313" key="3">
    <source>
        <dbReference type="Proteomes" id="UP001447188"/>
    </source>
</evidence>
<accession>A0ABR3G6P8</accession>
<evidence type="ECO:0000313" key="2">
    <source>
        <dbReference type="EMBL" id="KAL0631627.1"/>
    </source>
</evidence>
<name>A0ABR3G6P8_9PEZI</name>
<evidence type="ECO:0000259" key="1">
    <source>
        <dbReference type="Pfam" id="PF17648"/>
    </source>
</evidence>
<protein>
    <recommendedName>
        <fullName evidence="1">Luciferase domain-containing protein</fullName>
    </recommendedName>
</protein>
<organism evidence="2 3">
    <name type="scientific">Discina gigas</name>
    <dbReference type="NCBI Taxonomy" id="1032678"/>
    <lineage>
        <taxon>Eukaryota</taxon>
        <taxon>Fungi</taxon>
        <taxon>Dikarya</taxon>
        <taxon>Ascomycota</taxon>
        <taxon>Pezizomycotina</taxon>
        <taxon>Pezizomycetes</taxon>
        <taxon>Pezizales</taxon>
        <taxon>Discinaceae</taxon>
        <taxon>Discina</taxon>
    </lineage>
</organism>
<gene>
    <name evidence="2" type="ORF">Q9L58_009501</name>
</gene>
<dbReference type="InterPro" id="IPR040841">
    <property type="entry name" value="Luciferase_dom"/>
</dbReference>
<dbReference type="EMBL" id="JBBBZM010000227">
    <property type="protein sequence ID" value="KAL0631627.1"/>
    <property type="molecule type" value="Genomic_DNA"/>
</dbReference>
<feature type="domain" description="Luciferase" evidence="1">
    <location>
        <begin position="180"/>
        <end position="251"/>
    </location>
</feature>
<dbReference type="PANTHER" id="PTHR38695:SF1">
    <property type="entry name" value="AMINO ACID PERMEASE_ SLC12A DOMAIN-CONTAINING PROTEIN"/>
    <property type="match status" value="1"/>
</dbReference>
<dbReference type="InterPro" id="IPR048273">
    <property type="entry name" value="Luciferase"/>
</dbReference>
<comment type="caution">
    <text evidence="2">The sequence shown here is derived from an EMBL/GenBank/DDBJ whole genome shotgun (WGS) entry which is preliminary data.</text>
</comment>
<keyword evidence="3" id="KW-1185">Reference proteome</keyword>
<dbReference type="Pfam" id="PF17648">
    <property type="entry name" value="Luciferase"/>
    <property type="match status" value="1"/>
</dbReference>